<comment type="caution">
    <text evidence="2">The sequence shown here is derived from an EMBL/GenBank/DDBJ whole genome shotgun (WGS) entry which is preliminary data.</text>
</comment>
<evidence type="ECO:0000313" key="3">
    <source>
        <dbReference type="Proteomes" id="UP000712673"/>
    </source>
</evidence>
<evidence type="ECO:0000256" key="1">
    <source>
        <dbReference type="SAM" id="Coils"/>
    </source>
</evidence>
<keyword evidence="1" id="KW-0175">Coiled coil</keyword>
<dbReference type="EMBL" id="VGLS01000628">
    <property type="protein sequence ID" value="MBM3225608.1"/>
    <property type="molecule type" value="Genomic_DNA"/>
</dbReference>
<name>A0A937W3N6_UNCTE</name>
<reference evidence="2" key="1">
    <citation type="submission" date="2019-03" db="EMBL/GenBank/DDBJ databases">
        <title>Lake Tanganyika Metagenome-Assembled Genomes (MAGs).</title>
        <authorList>
            <person name="Tran P."/>
        </authorList>
    </citation>
    <scope>NUCLEOTIDE SEQUENCE</scope>
    <source>
        <strain evidence="2">K_DeepCast_65m_m2_066</strain>
    </source>
</reference>
<feature type="coiled-coil region" evidence="1">
    <location>
        <begin position="36"/>
        <end position="92"/>
    </location>
</feature>
<gene>
    <name evidence="2" type="ORF">FJZ47_17665</name>
</gene>
<sequence>MPPLSSDGEMPHLSATGYPLAPDLHERLKVLEQQCAMEHQRQRDQVDAELHKLQQQLLAMTREQQQQHQALRATLRETMEELRKEVSEALHHLSQDVAHVAQQAEVQTGRALERLRNELLATLFAREHTAVPRQVLGELFIALGRQLQEAGKEDAS</sequence>
<organism evidence="2 3">
    <name type="scientific">Tectimicrobiota bacterium</name>
    <dbReference type="NCBI Taxonomy" id="2528274"/>
    <lineage>
        <taxon>Bacteria</taxon>
        <taxon>Pseudomonadati</taxon>
        <taxon>Nitrospinota/Tectimicrobiota group</taxon>
        <taxon>Candidatus Tectimicrobiota</taxon>
    </lineage>
</organism>
<dbReference type="Proteomes" id="UP000712673">
    <property type="component" value="Unassembled WGS sequence"/>
</dbReference>
<accession>A0A937W3N6</accession>
<protein>
    <submittedName>
        <fullName evidence="2">Uncharacterized protein</fullName>
    </submittedName>
</protein>
<evidence type="ECO:0000313" key="2">
    <source>
        <dbReference type="EMBL" id="MBM3225608.1"/>
    </source>
</evidence>
<proteinExistence type="predicted"/>
<dbReference type="SUPFAM" id="SSF58113">
    <property type="entry name" value="Apolipoprotein A-I"/>
    <property type="match status" value="1"/>
</dbReference>
<dbReference type="AlphaFoldDB" id="A0A937W3N6"/>